<proteinExistence type="inferred from homology"/>
<evidence type="ECO:0000256" key="5">
    <source>
        <dbReference type="ARBA" id="ARBA00022842"/>
    </source>
</evidence>
<evidence type="ECO:0000256" key="2">
    <source>
        <dbReference type="ARBA" id="ARBA00022722"/>
    </source>
</evidence>
<organism evidence="8 9">
    <name type="scientific">Rhodococcus antarcticus</name>
    <dbReference type="NCBI Taxonomy" id="2987751"/>
    <lineage>
        <taxon>Bacteria</taxon>
        <taxon>Bacillati</taxon>
        <taxon>Actinomycetota</taxon>
        <taxon>Actinomycetes</taxon>
        <taxon>Mycobacteriales</taxon>
        <taxon>Nocardiaceae</taxon>
        <taxon>Rhodococcus</taxon>
    </lineage>
</organism>
<gene>
    <name evidence="6" type="primary">vapC</name>
    <name evidence="8" type="ORF">RHODO2019_17905</name>
</gene>
<dbReference type="EC" id="3.1.-.-" evidence="6"/>
<dbReference type="EMBL" id="CP110615">
    <property type="protein sequence ID" value="UZJ24941.1"/>
    <property type="molecule type" value="Genomic_DNA"/>
</dbReference>
<keyword evidence="6" id="KW-0800">Toxin</keyword>
<dbReference type="InterPro" id="IPR022907">
    <property type="entry name" value="VapC_family"/>
</dbReference>
<dbReference type="SUPFAM" id="SSF88723">
    <property type="entry name" value="PIN domain-like"/>
    <property type="match status" value="1"/>
</dbReference>
<evidence type="ECO:0000259" key="7">
    <source>
        <dbReference type="Pfam" id="PF01850"/>
    </source>
</evidence>
<sequence>MTVVALDTSAAIPWLHVTHRAHRAVRAAVGDRTPVLTTHSLAETYSVLTRAPAALRLAPEDAASVLEREFGTPVSPTPELAASLPRHLADRGVSGGATYDGLVALAASSAGTVLLTRDARAVSTYRTLGTRFEVVAD</sequence>
<name>A0ABY6P0Z4_9NOCA</name>
<comment type="similarity">
    <text evidence="6">Belongs to the PINc/VapC protein family.</text>
</comment>
<keyword evidence="5 6" id="KW-0460">Magnesium</keyword>
<comment type="cofactor">
    <cofactor evidence="6">
        <name>Mg(2+)</name>
        <dbReference type="ChEBI" id="CHEBI:18420"/>
    </cofactor>
</comment>
<dbReference type="Proteomes" id="UP001164965">
    <property type="component" value="Chromosome"/>
</dbReference>
<dbReference type="Pfam" id="PF01850">
    <property type="entry name" value="PIN"/>
    <property type="match status" value="1"/>
</dbReference>
<evidence type="ECO:0000256" key="3">
    <source>
        <dbReference type="ARBA" id="ARBA00022723"/>
    </source>
</evidence>
<keyword evidence="9" id="KW-1185">Reference proteome</keyword>
<evidence type="ECO:0000313" key="8">
    <source>
        <dbReference type="EMBL" id="UZJ24941.1"/>
    </source>
</evidence>
<keyword evidence="1 6" id="KW-1277">Toxin-antitoxin system</keyword>
<reference evidence="8" key="1">
    <citation type="submission" date="2022-10" db="EMBL/GenBank/DDBJ databases">
        <title>Rhodococcus sp.75.</title>
        <authorList>
            <person name="Sun M."/>
        </authorList>
    </citation>
    <scope>NUCLEOTIDE SEQUENCE</scope>
    <source>
        <strain evidence="8">75</strain>
    </source>
</reference>
<accession>A0ABY6P0Z4</accession>
<dbReference type="Gene3D" id="3.40.50.1010">
    <property type="entry name" value="5'-nuclease"/>
    <property type="match status" value="1"/>
</dbReference>
<protein>
    <recommendedName>
        <fullName evidence="6">Ribonuclease VapC</fullName>
        <shortName evidence="6">RNase VapC</shortName>
        <ecNumber evidence="6">3.1.-.-</ecNumber>
    </recommendedName>
    <alternativeName>
        <fullName evidence="6">Toxin VapC</fullName>
    </alternativeName>
</protein>
<feature type="domain" description="PIN" evidence="7">
    <location>
        <begin position="5"/>
        <end position="121"/>
    </location>
</feature>
<evidence type="ECO:0000256" key="4">
    <source>
        <dbReference type="ARBA" id="ARBA00022801"/>
    </source>
</evidence>
<keyword evidence="4 6" id="KW-0378">Hydrolase</keyword>
<evidence type="ECO:0000256" key="6">
    <source>
        <dbReference type="HAMAP-Rule" id="MF_00265"/>
    </source>
</evidence>
<dbReference type="InterPro" id="IPR029060">
    <property type="entry name" value="PIN-like_dom_sf"/>
</dbReference>
<feature type="binding site" evidence="6">
    <location>
        <position position="100"/>
    </location>
    <ligand>
        <name>Mg(2+)</name>
        <dbReference type="ChEBI" id="CHEBI:18420"/>
    </ligand>
</feature>
<evidence type="ECO:0000256" key="1">
    <source>
        <dbReference type="ARBA" id="ARBA00022649"/>
    </source>
</evidence>
<keyword evidence="2 6" id="KW-0540">Nuclease</keyword>
<comment type="function">
    <text evidence="6">Toxic component of a toxin-antitoxin (TA) system. An RNase.</text>
</comment>
<dbReference type="RefSeq" id="WP_265383047.1">
    <property type="nucleotide sequence ID" value="NZ_CP110615.1"/>
</dbReference>
<dbReference type="HAMAP" id="MF_00265">
    <property type="entry name" value="VapC_Nob1"/>
    <property type="match status" value="1"/>
</dbReference>
<dbReference type="InterPro" id="IPR002716">
    <property type="entry name" value="PIN_dom"/>
</dbReference>
<keyword evidence="3 6" id="KW-0479">Metal-binding</keyword>
<feature type="binding site" evidence="6">
    <location>
        <position position="7"/>
    </location>
    <ligand>
        <name>Mg(2+)</name>
        <dbReference type="ChEBI" id="CHEBI:18420"/>
    </ligand>
</feature>
<evidence type="ECO:0000313" key="9">
    <source>
        <dbReference type="Proteomes" id="UP001164965"/>
    </source>
</evidence>